<evidence type="ECO:0000313" key="4">
    <source>
        <dbReference type="Proteomes" id="UP001634394"/>
    </source>
</evidence>
<keyword evidence="2" id="KW-0732">Signal</keyword>
<evidence type="ECO:0000256" key="1">
    <source>
        <dbReference type="SAM" id="Phobius"/>
    </source>
</evidence>
<accession>A0ABD3W3Q7</accession>
<feature type="chain" id="PRO_5044885439" description="ZP domain-containing protein" evidence="2">
    <location>
        <begin position="24"/>
        <end position="417"/>
    </location>
</feature>
<organism evidence="3 4">
    <name type="scientific">Sinanodonta woodiana</name>
    <name type="common">Chinese pond mussel</name>
    <name type="synonym">Anodonta woodiana</name>
    <dbReference type="NCBI Taxonomy" id="1069815"/>
    <lineage>
        <taxon>Eukaryota</taxon>
        <taxon>Metazoa</taxon>
        <taxon>Spiralia</taxon>
        <taxon>Lophotrochozoa</taxon>
        <taxon>Mollusca</taxon>
        <taxon>Bivalvia</taxon>
        <taxon>Autobranchia</taxon>
        <taxon>Heteroconchia</taxon>
        <taxon>Palaeoheterodonta</taxon>
        <taxon>Unionida</taxon>
        <taxon>Unionoidea</taxon>
        <taxon>Unionidae</taxon>
        <taxon>Unioninae</taxon>
        <taxon>Sinanodonta</taxon>
    </lineage>
</organism>
<feature type="transmembrane region" description="Helical" evidence="1">
    <location>
        <begin position="379"/>
        <end position="404"/>
    </location>
</feature>
<sequence>MVVRLTPAAAVVLLTLHWTFVNAIGPRLQQAEYLCKLNNTADPQVLHMEFRLKTGGDPIDRLVAMVNQTFDTSRDEINQTVCPTVAGDSGANWTLSDSIEVKANAGPSACGGQYDNITDCAYWVIKAERYPDFNSYYDTYYALKCCKNDTVDIYQMVNATIGDIHIVNKSSDADLALKVIKAADNSQVNSSNPLSLGDAYHLQMDFSCQPKTGNYTEGISTFGVKAKRCMVKQQVNAAPGFQSNYFIENYCGANILPIAVNSSTSFIVDPASDPCPDRIFRLPVLEAMTWEHVQPGVQTMMITCEVEFCYTSTDTTCNIASQCSPLPVRKRRATSDNPDDLQTGEQAVSAQIYINIPEANGGSEQMNQREETCIEKTTFITVAVVMLVLLIVLLALSVFLFMRLRSASPPREKRAKN</sequence>
<keyword evidence="1" id="KW-0472">Membrane</keyword>
<evidence type="ECO:0000256" key="2">
    <source>
        <dbReference type="SAM" id="SignalP"/>
    </source>
</evidence>
<dbReference type="EMBL" id="JBJQND010000008">
    <property type="protein sequence ID" value="KAL3868517.1"/>
    <property type="molecule type" value="Genomic_DNA"/>
</dbReference>
<evidence type="ECO:0008006" key="5">
    <source>
        <dbReference type="Google" id="ProtNLM"/>
    </source>
</evidence>
<proteinExistence type="predicted"/>
<comment type="caution">
    <text evidence="3">The sequence shown here is derived from an EMBL/GenBank/DDBJ whole genome shotgun (WGS) entry which is preliminary data.</text>
</comment>
<name>A0ABD3W3Q7_SINWO</name>
<keyword evidence="1" id="KW-1133">Transmembrane helix</keyword>
<protein>
    <recommendedName>
        <fullName evidence="5">ZP domain-containing protein</fullName>
    </recommendedName>
</protein>
<dbReference type="AlphaFoldDB" id="A0ABD3W3Q7"/>
<reference evidence="3 4" key="1">
    <citation type="submission" date="2024-11" db="EMBL/GenBank/DDBJ databases">
        <title>Chromosome-level genome assembly of the freshwater bivalve Anodonta woodiana.</title>
        <authorList>
            <person name="Chen X."/>
        </authorList>
    </citation>
    <scope>NUCLEOTIDE SEQUENCE [LARGE SCALE GENOMIC DNA]</scope>
    <source>
        <strain evidence="3">MN2024</strain>
        <tissue evidence="3">Gills</tissue>
    </source>
</reference>
<dbReference type="Proteomes" id="UP001634394">
    <property type="component" value="Unassembled WGS sequence"/>
</dbReference>
<evidence type="ECO:0000313" key="3">
    <source>
        <dbReference type="EMBL" id="KAL3868517.1"/>
    </source>
</evidence>
<keyword evidence="4" id="KW-1185">Reference proteome</keyword>
<gene>
    <name evidence="3" type="ORF">ACJMK2_041318</name>
</gene>
<keyword evidence="1" id="KW-0812">Transmembrane</keyword>
<feature type="signal peptide" evidence="2">
    <location>
        <begin position="1"/>
        <end position="23"/>
    </location>
</feature>